<comment type="similarity">
    <text evidence="4">Belongs to the MsrA Met sulfoxide reductase family.</text>
</comment>
<dbReference type="HAMAP" id="MF_01401">
    <property type="entry name" value="MsrA"/>
    <property type="match status" value="1"/>
</dbReference>
<feature type="active site" evidence="4">
    <location>
        <position position="19"/>
    </location>
</feature>
<evidence type="ECO:0000256" key="2">
    <source>
        <dbReference type="ARBA" id="ARBA00047806"/>
    </source>
</evidence>
<dbReference type="PANTHER" id="PTHR43774">
    <property type="entry name" value="PEPTIDE METHIONINE SULFOXIDE REDUCTASE"/>
    <property type="match status" value="1"/>
</dbReference>
<evidence type="ECO:0000259" key="5">
    <source>
        <dbReference type="Pfam" id="PF01625"/>
    </source>
</evidence>
<dbReference type="EMBL" id="JBEWLZ010000005">
    <property type="protein sequence ID" value="MET1490215.1"/>
    <property type="molecule type" value="Genomic_DNA"/>
</dbReference>
<keyword evidence="1 4" id="KW-0560">Oxidoreductase</keyword>
<evidence type="ECO:0000256" key="3">
    <source>
        <dbReference type="ARBA" id="ARBA00048782"/>
    </source>
</evidence>
<gene>
    <name evidence="4 6" type="primary">msrA</name>
    <name evidence="6" type="ORF">ABVT11_10300</name>
</gene>
<sequence>MALASGSGEKQLAILAGGCFWCTEAVFARVRGVLRVEPGYIGGKLSDSANYEAVCGGETGHAEAVRIQFDPAQLSYLDILRVFFATHDPTQLNRQGNDVGTQYRSAIFWCSEAQRDQAEHLLHELGSTGVFDDPIVTQLVPASEFHVAEAYHHDYFERNPGQGYCAYVIAPKLARFRQRFASLLRSE</sequence>
<comment type="catalytic activity">
    <reaction evidence="2 4">
        <text>L-methionyl-[protein] + [thioredoxin]-disulfide + H2O = L-methionyl-(S)-S-oxide-[protein] + [thioredoxin]-dithiol</text>
        <dbReference type="Rhea" id="RHEA:14217"/>
        <dbReference type="Rhea" id="RHEA-COMP:10698"/>
        <dbReference type="Rhea" id="RHEA-COMP:10700"/>
        <dbReference type="Rhea" id="RHEA-COMP:12313"/>
        <dbReference type="Rhea" id="RHEA-COMP:12315"/>
        <dbReference type="ChEBI" id="CHEBI:15377"/>
        <dbReference type="ChEBI" id="CHEBI:16044"/>
        <dbReference type="ChEBI" id="CHEBI:29950"/>
        <dbReference type="ChEBI" id="CHEBI:44120"/>
        <dbReference type="ChEBI" id="CHEBI:50058"/>
        <dbReference type="EC" id="1.8.4.11"/>
    </reaction>
</comment>
<organism evidence="6 7">
    <name type="scientific">Uliginosibacterium paludis</name>
    <dbReference type="NCBI Taxonomy" id="1615952"/>
    <lineage>
        <taxon>Bacteria</taxon>
        <taxon>Pseudomonadati</taxon>
        <taxon>Pseudomonadota</taxon>
        <taxon>Betaproteobacteria</taxon>
        <taxon>Rhodocyclales</taxon>
        <taxon>Zoogloeaceae</taxon>
        <taxon>Uliginosibacterium</taxon>
    </lineage>
</organism>
<dbReference type="GO" id="GO:0008113">
    <property type="term" value="F:peptide-methionine (S)-S-oxide reductase activity"/>
    <property type="evidence" value="ECO:0007669"/>
    <property type="project" value="UniProtKB-EC"/>
</dbReference>
<comment type="catalytic activity">
    <reaction evidence="3 4">
        <text>[thioredoxin]-disulfide + L-methionine + H2O = L-methionine (S)-S-oxide + [thioredoxin]-dithiol</text>
        <dbReference type="Rhea" id="RHEA:19993"/>
        <dbReference type="Rhea" id="RHEA-COMP:10698"/>
        <dbReference type="Rhea" id="RHEA-COMP:10700"/>
        <dbReference type="ChEBI" id="CHEBI:15377"/>
        <dbReference type="ChEBI" id="CHEBI:29950"/>
        <dbReference type="ChEBI" id="CHEBI:50058"/>
        <dbReference type="ChEBI" id="CHEBI:57844"/>
        <dbReference type="ChEBI" id="CHEBI:58772"/>
        <dbReference type="EC" id="1.8.4.11"/>
    </reaction>
</comment>
<evidence type="ECO:0000313" key="7">
    <source>
        <dbReference type="Proteomes" id="UP001548590"/>
    </source>
</evidence>
<feature type="domain" description="Peptide methionine sulphoxide reductase MsrA" evidence="5">
    <location>
        <begin position="13"/>
        <end position="165"/>
    </location>
</feature>
<reference evidence="6 7" key="1">
    <citation type="submission" date="2024-07" db="EMBL/GenBank/DDBJ databases">
        <title>Uliginosibacterium paludis KCTC:42655.</title>
        <authorList>
            <person name="Kim M.K."/>
        </authorList>
    </citation>
    <scope>NUCLEOTIDE SEQUENCE [LARGE SCALE GENOMIC DNA]</scope>
    <source>
        <strain evidence="6 7">KCTC 42655</strain>
    </source>
</reference>
<dbReference type="Proteomes" id="UP001548590">
    <property type="component" value="Unassembled WGS sequence"/>
</dbReference>
<dbReference type="PANTHER" id="PTHR43774:SF1">
    <property type="entry name" value="PEPTIDE METHIONINE SULFOXIDE REDUCTASE MSRA 2"/>
    <property type="match status" value="1"/>
</dbReference>
<keyword evidence="7" id="KW-1185">Reference proteome</keyword>
<comment type="function">
    <text evidence="4">Has an important function as a repair enzyme for proteins that have been inactivated by oxidation. Catalyzes the reversible oxidation-reduction of methionine sulfoxide in proteins to methionine.</text>
</comment>
<accession>A0ABV2CQK9</accession>
<dbReference type="NCBIfam" id="TIGR00401">
    <property type="entry name" value="msrA"/>
    <property type="match status" value="1"/>
</dbReference>
<dbReference type="InterPro" id="IPR036509">
    <property type="entry name" value="Met_Sox_Rdtase_MsrA_sf"/>
</dbReference>
<name>A0ABV2CQK9_9RHOO</name>
<dbReference type="SUPFAM" id="SSF55068">
    <property type="entry name" value="Peptide methionine sulfoxide reductase"/>
    <property type="match status" value="1"/>
</dbReference>
<dbReference type="Pfam" id="PF01625">
    <property type="entry name" value="PMSR"/>
    <property type="match status" value="1"/>
</dbReference>
<dbReference type="EC" id="1.8.4.11" evidence="4"/>
<proteinExistence type="inferred from homology"/>
<comment type="caution">
    <text evidence="6">The sequence shown here is derived from an EMBL/GenBank/DDBJ whole genome shotgun (WGS) entry which is preliminary data.</text>
</comment>
<dbReference type="Gene3D" id="3.30.1060.10">
    <property type="entry name" value="Peptide methionine sulphoxide reductase MsrA"/>
    <property type="match status" value="1"/>
</dbReference>
<evidence type="ECO:0000313" key="6">
    <source>
        <dbReference type="EMBL" id="MET1490215.1"/>
    </source>
</evidence>
<protein>
    <recommendedName>
        <fullName evidence="4">Peptide methionine sulfoxide reductase MsrA</fullName>
        <shortName evidence="4">Protein-methionine-S-oxide reductase</shortName>
        <ecNumber evidence="4">1.8.4.11</ecNumber>
    </recommendedName>
    <alternativeName>
        <fullName evidence="4">Peptide-methionine (S)-S-oxide reductase</fullName>
        <shortName evidence="4">Peptide Met(O) reductase</shortName>
    </alternativeName>
</protein>
<dbReference type="InterPro" id="IPR002569">
    <property type="entry name" value="Met_Sox_Rdtase_MsrA_dom"/>
</dbReference>
<evidence type="ECO:0000256" key="4">
    <source>
        <dbReference type="HAMAP-Rule" id="MF_01401"/>
    </source>
</evidence>
<evidence type="ECO:0000256" key="1">
    <source>
        <dbReference type="ARBA" id="ARBA00023002"/>
    </source>
</evidence>